<dbReference type="PANTHER" id="PTHR13774:SF17">
    <property type="entry name" value="PHENAZINE BIOSYNTHESIS-LIKE DOMAIN-CONTAINING PROTEIN"/>
    <property type="match status" value="1"/>
</dbReference>
<evidence type="ECO:0000313" key="4">
    <source>
        <dbReference type="EMBL" id="MBW3116231.1"/>
    </source>
</evidence>
<dbReference type="SUPFAM" id="SSF54506">
    <property type="entry name" value="Diaminopimelate epimerase-like"/>
    <property type="match status" value="1"/>
</dbReference>
<name>A0AAE2ZAC7_PRORE</name>
<comment type="similarity">
    <text evidence="1">Belongs to the PhzF family.</text>
</comment>
<feature type="active site" evidence="3">
    <location>
        <position position="55"/>
    </location>
</feature>
<evidence type="ECO:0000313" key="5">
    <source>
        <dbReference type="Proteomes" id="UP001155882"/>
    </source>
</evidence>
<dbReference type="Proteomes" id="UP001155882">
    <property type="component" value="Unassembled WGS sequence"/>
</dbReference>
<comment type="caution">
    <text evidence="4">The sequence shown here is derived from an EMBL/GenBank/DDBJ whole genome shotgun (WGS) entry which is preliminary data.</text>
</comment>
<proteinExistence type="inferred from homology"/>
<dbReference type="InterPro" id="IPR003719">
    <property type="entry name" value="Phenazine_PhzF-like"/>
</dbReference>
<evidence type="ECO:0000256" key="2">
    <source>
        <dbReference type="ARBA" id="ARBA00023235"/>
    </source>
</evidence>
<evidence type="ECO:0000256" key="1">
    <source>
        <dbReference type="ARBA" id="ARBA00008270"/>
    </source>
</evidence>
<sequence length="269" mass="29514">MTLGNHTMSLSAPIYYVDAFTDTLFRGNPAAIVLLDNWLPDEQLIAIAAEVNLSETAFLVGHHIRWFTPKVEVTLCGHATLAAAFVLNQVLQQDIHPLTFNSLSGELVVTQNAQGFTLDFPILESEQSHPNHYPHLVDILGVKIKDLWIAKDRYLCFLESAEHVQNCQPDMLKLAQLSLPGLAITAESANSDCDFVSRYFAPAKGVDEDPVTGTSHCAIAPIWAKQLNKSQLIGQQISSRGGVVQCELTSDRVKLTGKAVLFLTGQIHI</sequence>
<protein>
    <submittedName>
        <fullName evidence="4">PhzF family phenazine biosynthesis protein</fullName>
    </submittedName>
</protein>
<dbReference type="PIRSF" id="PIRSF016184">
    <property type="entry name" value="PhzC_PhzF"/>
    <property type="match status" value="1"/>
</dbReference>
<reference evidence="4" key="1">
    <citation type="submission" date="2021-07" db="EMBL/GenBank/DDBJ databases">
        <authorList>
            <person name="Stanton E."/>
        </authorList>
    </citation>
    <scope>NUCLEOTIDE SEQUENCE</scope>
    <source>
        <strain evidence="4">2021EL-01139</strain>
    </source>
</reference>
<dbReference type="GO" id="GO:0016853">
    <property type="term" value="F:isomerase activity"/>
    <property type="evidence" value="ECO:0007669"/>
    <property type="project" value="UniProtKB-KW"/>
</dbReference>
<gene>
    <name evidence="4" type="ORF">KYI77_07140</name>
</gene>
<dbReference type="AlphaFoldDB" id="A0AAE2ZAC7"/>
<evidence type="ECO:0000256" key="3">
    <source>
        <dbReference type="PIRSR" id="PIRSR016184-1"/>
    </source>
</evidence>
<dbReference type="NCBIfam" id="TIGR00654">
    <property type="entry name" value="PhzF_family"/>
    <property type="match status" value="1"/>
</dbReference>
<dbReference type="GO" id="GO:0005737">
    <property type="term" value="C:cytoplasm"/>
    <property type="evidence" value="ECO:0007669"/>
    <property type="project" value="TreeGrafter"/>
</dbReference>
<keyword evidence="2" id="KW-0413">Isomerase</keyword>
<dbReference type="EMBL" id="JAHWLI010000016">
    <property type="protein sequence ID" value="MBW3116231.1"/>
    <property type="molecule type" value="Genomic_DNA"/>
</dbReference>
<dbReference type="Pfam" id="PF02567">
    <property type="entry name" value="PhzC-PhzF"/>
    <property type="match status" value="1"/>
</dbReference>
<dbReference type="PANTHER" id="PTHR13774">
    <property type="entry name" value="PHENAZINE BIOSYNTHESIS PROTEIN"/>
    <property type="match status" value="1"/>
</dbReference>
<dbReference type="Gene3D" id="3.10.310.10">
    <property type="entry name" value="Diaminopimelate Epimerase, Chain A, domain 1"/>
    <property type="match status" value="2"/>
</dbReference>
<accession>A0AAE2ZAC7</accession>
<organism evidence="4 5">
    <name type="scientific">Providencia rettgeri</name>
    <dbReference type="NCBI Taxonomy" id="587"/>
    <lineage>
        <taxon>Bacteria</taxon>
        <taxon>Pseudomonadati</taxon>
        <taxon>Pseudomonadota</taxon>
        <taxon>Gammaproteobacteria</taxon>
        <taxon>Enterobacterales</taxon>
        <taxon>Morganellaceae</taxon>
        <taxon>Providencia</taxon>
    </lineage>
</organism>